<comment type="caution">
    <text evidence="2">The sequence shown here is derived from an EMBL/GenBank/DDBJ whole genome shotgun (WGS) entry which is preliminary data.</text>
</comment>
<keyword evidence="1" id="KW-0732">Signal</keyword>
<protein>
    <recommendedName>
        <fullName evidence="4">WxL domain-containing protein</fullName>
    </recommendedName>
</protein>
<name>G5ILD1_9FIRM</name>
<evidence type="ECO:0008006" key="4">
    <source>
        <dbReference type="Google" id="ProtNLM"/>
    </source>
</evidence>
<keyword evidence="3" id="KW-1185">Reference proteome</keyword>
<dbReference type="HOGENOM" id="CLU_103710_0_0_9"/>
<reference evidence="2 3" key="1">
    <citation type="submission" date="2011-08" db="EMBL/GenBank/DDBJ databases">
        <title>The Genome Sequence of Clostridium hathewayi WAL-18680.</title>
        <authorList>
            <consortium name="The Broad Institute Genome Sequencing Platform"/>
            <person name="Earl A."/>
            <person name="Ward D."/>
            <person name="Feldgarden M."/>
            <person name="Gevers D."/>
            <person name="Finegold S.M."/>
            <person name="Summanen P.H."/>
            <person name="Molitoris D.R."/>
            <person name="Song M."/>
            <person name="Daigneault M."/>
            <person name="Allen-Vercoe E."/>
            <person name="Young S.K."/>
            <person name="Zeng Q."/>
            <person name="Gargeya S."/>
            <person name="Fitzgerald M."/>
            <person name="Haas B."/>
            <person name="Abouelleil A."/>
            <person name="Alvarado L."/>
            <person name="Arachchi H.M."/>
            <person name="Berlin A."/>
            <person name="Brown A."/>
            <person name="Chapman S.B."/>
            <person name="Chen Z."/>
            <person name="Dunbar C."/>
            <person name="Freedman E."/>
            <person name="Gearin G."/>
            <person name="Gellesch M."/>
            <person name="Goldberg J."/>
            <person name="Griggs A."/>
            <person name="Gujja S."/>
            <person name="Heiman D."/>
            <person name="Howarth C."/>
            <person name="Larson L."/>
            <person name="Lui A."/>
            <person name="MacDonald P.J.P."/>
            <person name="Montmayeur A."/>
            <person name="Murphy C."/>
            <person name="Neiman D."/>
            <person name="Pearson M."/>
            <person name="Priest M."/>
            <person name="Roberts A."/>
            <person name="Saif S."/>
            <person name="Shea T."/>
            <person name="Shenoy N."/>
            <person name="Sisk P."/>
            <person name="Stolte C."/>
            <person name="Sykes S."/>
            <person name="Wortman J."/>
            <person name="Nusbaum C."/>
            <person name="Birren B."/>
        </authorList>
    </citation>
    <scope>NUCLEOTIDE SEQUENCE [LARGE SCALE GENOMIC DNA]</scope>
    <source>
        <strain evidence="2 3">WAL-18680</strain>
    </source>
</reference>
<gene>
    <name evidence="2" type="ORF">HMPREF9473_04309</name>
</gene>
<feature type="signal peptide" evidence="1">
    <location>
        <begin position="1"/>
        <end position="27"/>
    </location>
</feature>
<evidence type="ECO:0000313" key="2">
    <source>
        <dbReference type="EMBL" id="EHI57819.1"/>
    </source>
</evidence>
<dbReference type="RefSeq" id="WP_006782297.1">
    <property type="nucleotide sequence ID" value="NZ_CP040506.1"/>
</dbReference>
<organism evidence="2 3">
    <name type="scientific">Hungatella hathewayi WAL-18680</name>
    <dbReference type="NCBI Taxonomy" id="742737"/>
    <lineage>
        <taxon>Bacteria</taxon>
        <taxon>Bacillati</taxon>
        <taxon>Bacillota</taxon>
        <taxon>Clostridia</taxon>
        <taxon>Lachnospirales</taxon>
        <taxon>Lachnospiraceae</taxon>
        <taxon>Hungatella</taxon>
    </lineage>
</organism>
<sequence length="217" mass="22252">MMRRGKRAAALVVAIGMAVSGTMAVYAADAPATTGSTTITGTIKITSIQVVVPISAAFDIDPNVKVTEGAAVVTSNDESNTNQIITQASDYAIENTSKVPLVVSVTGIATKNKTGGTEGAPTLVNTMGGLTGKNVMFAVRKAGESINYPGASSDTTGVWMTTETVKEGSPYNMAKNADDNIIAAGAKFTMTLFGATGNGWSNGDSFQVIPTFTIALK</sequence>
<dbReference type="AlphaFoldDB" id="G5ILD1"/>
<dbReference type="EMBL" id="ADLN01000118">
    <property type="protein sequence ID" value="EHI57819.1"/>
    <property type="molecule type" value="Genomic_DNA"/>
</dbReference>
<proteinExistence type="predicted"/>
<evidence type="ECO:0000313" key="3">
    <source>
        <dbReference type="Proteomes" id="UP000005384"/>
    </source>
</evidence>
<evidence type="ECO:0000256" key="1">
    <source>
        <dbReference type="SAM" id="SignalP"/>
    </source>
</evidence>
<accession>G5ILD1</accession>
<feature type="chain" id="PRO_5003478724" description="WxL domain-containing protein" evidence="1">
    <location>
        <begin position="28"/>
        <end position="217"/>
    </location>
</feature>
<dbReference type="PATRIC" id="fig|742737.3.peg.4292"/>
<dbReference type="Proteomes" id="UP000005384">
    <property type="component" value="Unassembled WGS sequence"/>
</dbReference>